<dbReference type="EMBL" id="BPLR01009803">
    <property type="protein sequence ID" value="GIY34749.1"/>
    <property type="molecule type" value="Genomic_DNA"/>
</dbReference>
<dbReference type="Proteomes" id="UP001054945">
    <property type="component" value="Unassembled WGS sequence"/>
</dbReference>
<protein>
    <submittedName>
        <fullName evidence="1">Uncharacterized protein</fullName>
    </submittedName>
</protein>
<proteinExistence type="predicted"/>
<accession>A0AAV4SP44</accession>
<comment type="caution">
    <text evidence="1">The sequence shown here is derived from an EMBL/GenBank/DDBJ whole genome shotgun (WGS) entry which is preliminary data.</text>
</comment>
<organism evidence="1 2">
    <name type="scientific">Caerostris extrusa</name>
    <name type="common">Bark spider</name>
    <name type="synonym">Caerostris bankana</name>
    <dbReference type="NCBI Taxonomy" id="172846"/>
    <lineage>
        <taxon>Eukaryota</taxon>
        <taxon>Metazoa</taxon>
        <taxon>Ecdysozoa</taxon>
        <taxon>Arthropoda</taxon>
        <taxon>Chelicerata</taxon>
        <taxon>Arachnida</taxon>
        <taxon>Araneae</taxon>
        <taxon>Araneomorphae</taxon>
        <taxon>Entelegynae</taxon>
        <taxon>Araneoidea</taxon>
        <taxon>Araneidae</taxon>
        <taxon>Caerostris</taxon>
    </lineage>
</organism>
<gene>
    <name evidence="1" type="ORF">CEXT_797841</name>
</gene>
<keyword evidence="2" id="KW-1185">Reference proteome</keyword>
<evidence type="ECO:0000313" key="1">
    <source>
        <dbReference type="EMBL" id="GIY34749.1"/>
    </source>
</evidence>
<dbReference type="AlphaFoldDB" id="A0AAV4SP44"/>
<name>A0AAV4SP44_CAEEX</name>
<evidence type="ECO:0000313" key="2">
    <source>
        <dbReference type="Proteomes" id="UP001054945"/>
    </source>
</evidence>
<reference evidence="1 2" key="1">
    <citation type="submission" date="2021-06" db="EMBL/GenBank/DDBJ databases">
        <title>Caerostris extrusa draft genome.</title>
        <authorList>
            <person name="Kono N."/>
            <person name="Arakawa K."/>
        </authorList>
    </citation>
    <scope>NUCLEOTIDE SEQUENCE [LARGE SCALE GENOMIC DNA]</scope>
</reference>
<sequence>MEERTVKQKLTHITGRCSWANFPPGASGPRRSSHPRSLARCASRWGDSTMEGCPRACSRGSRSTRGTRCCWELPCPGSSSWRRCHWISELLGGRVRRLWRVVDSPSRLICLQTNDKNED</sequence>